<dbReference type="AlphaFoldDB" id="A0A1H9W9H0"/>
<dbReference type="InterPro" id="IPR005471">
    <property type="entry name" value="Tscrpt_reg_IclR_N"/>
</dbReference>
<evidence type="ECO:0000259" key="4">
    <source>
        <dbReference type="PROSITE" id="PS51077"/>
    </source>
</evidence>
<dbReference type="SUPFAM" id="SSF55781">
    <property type="entry name" value="GAF domain-like"/>
    <property type="match status" value="1"/>
</dbReference>
<dbReference type="OrthoDB" id="5242615at2"/>
<dbReference type="Gene3D" id="1.10.10.10">
    <property type="entry name" value="Winged helix-like DNA-binding domain superfamily/Winged helix DNA-binding domain"/>
    <property type="match status" value="1"/>
</dbReference>
<dbReference type="Proteomes" id="UP000199352">
    <property type="component" value="Unassembled WGS sequence"/>
</dbReference>
<dbReference type="PROSITE" id="PS51077">
    <property type="entry name" value="HTH_ICLR"/>
    <property type="match status" value="1"/>
</dbReference>
<feature type="domain" description="HTH iclR-type" evidence="4">
    <location>
        <begin position="9"/>
        <end position="70"/>
    </location>
</feature>
<evidence type="ECO:0000256" key="2">
    <source>
        <dbReference type="ARBA" id="ARBA00023125"/>
    </source>
</evidence>
<dbReference type="InterPro" id="IPR014757">
    <property type="entry name" value="Tscrpt_reg_IclR_C"/>
</dbReference>
<evidence type="ECO:0000256" key="1">
    <source>
        <dbReference type="ARBA" id="ARBA00023015"/>
    </source>
</evidence>
<reference evidence="7" key="1">
    <citation type="submission" date="2016-10" db="EMBL/GenBank/DDBJ databases">
        <authorList>
            <person name="Varghese N."/>
            <person name="Submissions S."/>
        </authorList>
    </citation>
    <scope>NUCLEOTIDE SEQUENCE [LARGE SCALE GENOMIC DNA]</scope>
    <source>
        <strain evidence="7">CGMCC 4.3525</strain>
    </source>
</reference>
<dbReference type="PANTHER" id="PTHR30136:SF24">
    <property type="entry name" value="HTH-TYPE TRANSCRIPTIONAL REPRESSOR ALLR"/>
    <property type="match status" value="1"/>
</dbReference>
<accession>A0A1H9W9H0</accession>
<dbReference type="InterPro" id="IPR036388">
    <property type="entry name" value="WH-like_DNA-bd_sf"/>
</dbReference>
<dbReference type="RefSeq" id="WP_089961328.1">
    <property type="nucleotide sequence ID" value="NZ_FOFR01000031.1"/>
</dbReference>
<dbReference type="PANTHER" id="PTHR30136">
    <property type="entry name" value="HELIX-TURN-HELIX TRANSCRIPTIONAL REGULATOR, ICLR FAMILY"/>
    <property type="match status" value="1"/>
</dbReference>
<dbReference type="GO" id="GO:0003677">
    <property type="term" value="F:DNA binding"/>
    <property type="evidence" value="ECO:0007669"/>
    <property type="project" value="UniProtKB-KW"/>
</dbReference>
<dbReference type="GO" id="GO:0003700">
    <property type="term" value="F:DNA-binding transcription factor activity"/>
    <property type="evidence" value="ECO:0007669"/>
    <property type="project" value="TreeGrafter"/>
</dbReference>
<feature type="domain" description="IclR-ED" evidence="5">
    <location>
        <begin position="71"/>
        <end position="259"/>
    </location>
</feature>
<dbReference type="InterPro" id="IPR050707">
    <property type="entry name" value="HTH_MetabolicPath_Reg"/>
</dbReference>
<dbReference type="Pfam" id="PF09339">
    <property type="entry name" value="HTH_IclR"/>
    <property type="match status" value="1"/>
</dbReference>
<dbReference type="InterPro" id="IPR036390">
    <property type="entry name" value="WH_DNA-bd_sf"/>
</dbReference>
<evidence type="ECO:0000256" key="3">
    <source>
        <dbReference type="ARBA" id="ARBA00023163"/>
    </source>
</evidence>
<gene>
    <name evidence="6" type="ORF">SAMN05216188_13176</name>
</gene>
<dbReference type="GO" id="GO:0045892">
    <property type="term" value="P:negative regulation of DNA-templated transcription"/>
    <property type="evidence" value="ECO:0007669"/>
    <property type="project" value="TreeGrafter"/>
</dbReference>
<dbReference type="InterPro" id="IPR029016">
    <property type="entry name" value="GAF-like_dom_sf"/>
</dbReference>
<keyword evidence="3" id="KW-0804">Transcription</keyword>
<evidence type="ECO:0000259" key="5">
    <source>
        <dbReference type="PROSITE" id="PS51078"/>
    </source>
</evidence>
<keyword evidence="2" id="KW-0238">DNA-binding</keyword>
<protein>
    <submittedName>
        <fullName evidence="6">Transcriptional regulator, IclR family</fullName>
    </submittedName>
</protein>
<dbReference type="Pfam" id="PF01614">
    <property type="entry name" value="IclR_C"/>
    <property type="match status" value="1"/>
</dbReference>
<dbReference type="STRING" id="402600.SAMN05216188_13176"/>
<dbReference type="Gene3D" id="3.30.450.40">
    <property type="match status" value="1"/>
</dbReference>
<evidence type="ECO:0000313" key="6">
    <source>
        <dbReference type="EMBL" id="SES30431.1"/>
    </source>
</evidence>
<dbReference type="EMBL" id="FOFR01000031">
    <property type="protein sequence ID" value="SES30431.1"/>
    <property type="molecule type" value="Genomic_DNA"/>
</dbReference>
<keyword evidence="7" id="KW-1185">Reference proteome</keyword>
<keyword evidence="1" id="KW-0805">Transcription regulation</keyword>
<dbReference type="SUPFAM" id="SSF46785">
    <property type="entry name" value="Winged helix' DNA-binding domain"/>
    <property type="match status" value="1"/>
</dbReference>
<dbReference type="PROSITE" id="PS51078">
    <property type="entry name" value="ICLR_ED"/>
    <property type="match status" value="1"/>
</dbReference>
<dbReference type="SMART" id="SM00346">
    <property type="entry name" value="HTH_ICLR"/>
    <property type="match status" value="1"/>
</dbReference>
<sequence>MGEQRTTVLHTLERGLQVLEAVAAADGTATAKVLGRQLDIKIGTCYHLLRTLVASGHLVRLPGGYYDVGPKAASLSRHLQRRSGPSPELAVILTRLHNKTRETSYISGWNHGALTLQHYLSGLHTLSVGNLDVGYTGHMHARASCKAVLAFLPEEQVAAMFAGVPLEAVTTHTITDFDTLTVDLATSRRRGYALDLEEFSDGVCCVSAPFFGENGMPAGAFTVSVPQSRFTERRSWLISEVREAAAMATGLLRTGRLTVPSPDAPARSDREVS</sequence>
<organism evidence="6 7">
    <name type="scientific">Lentzea xinjiangensis</name>
    <dbReference type="NCBI Taxonomy" id="402600"/>
    <lineage>
        <taxon>Bacteria</taxon>
        <taxon>Bacillati</taxon>
        <taxon>Actinomycetota</taxon>
        <taxon>Actinomycetes</taxon>
        <taxon>Pseudonocardiales</taxon>
        <taxon>Pseudonocardiaceae</taxon>
        <taxon>Lentzea</taxon>
    </lineage>
</organism>
<evidence type="ECO:0000313" key="7">
    <source>
        <dbReference type="Proteomes" id="UP000199352"/>
    </source>
</evidence>
<name>A0A1H9W9H0_9PSEU</name>
<proteinExistence type="predicted"/>